<reference evidence="2" key="1">
    <citation type="submission" date="2025-08" db="UniProtKB">
        <authorList>
            <consortium name="RefSeq"/>
        </authorList>
    </citation>
    <scope>IDENTIFICATION</scope>
    <source>
        <tissue evidence="2">Liver</tissue>
    </source>
</reference>
<evidence type="ECO:0000313" key="2">
    <source>
        <dbReference type="RefSeq" id="XP_040610165.1"/>
    </source>
</evidence>
<protein>
    <submittedName>
        <fullName evidence="2">Disks large homolog 5-like</fullName>
    </submittedName>
</protein>
<dbReference type="GeneID" id="121142966"/>
<organism evidence="1 2">
    <name type="scientific">Mesocricetus auratus</name>
    <name type="common">Golden hamster</name>
    <dbReference type="NCBI Taxonomy" id="10036"/>
    <lineage>
        <taxon>Eukaryota</taxon>
        <taxon>Metazoa</taxon>
        <taxon>Chordata</taxon>
        <taxon>Craniata</taxon>
        <taxon>Vertebrata</taxon>
        <taxon>Euteleostomi</taxon>
        <taxon>Mammalia</taxon>
        <taxon>Eutheria</taxon>
        <taxon>Euarchontoglires</taxon>
        <taxon>Glires</taxon>
        <taxon>Rodentia</taxon>
        <taxon>Myomorpha</taxon>
        <taxon>Muroidea</taxon>
        <taxon>Cricetidae</taxon>
        <taxon>Cricetinae</taxon>
        <taxon>Mesocricetus</taxon>
    </lineage>
</organism>
<keyword evidence="1" id="KW-1185">Reference proteome</keyword>
<dbReference type="RefSeq" id="XP_040610165.1">
    <property type="nucleotide sequence ID" value="XM_040754231.1"/>
</dbReference>
<name>A0ABM2Y5P0_MESAU</name>
<dbReference type="Proteomes" id="UP000886700">
    <property type="component" value="Unplaced"/>
</dbReference>
<gene>
    <name evidence="2" type="primary">LOC121142966</name>
</gene>
<evidence type="ECO:0000313" key="1">
    <source>
        <dbReference type="Proteomes" id="UP000886700"/>
    </source>
</evidence>
<proteinExistence type="predicted"/>
<accession>A0ABM2Y5P0</accession>
<sequence>MLKEDNKKLHGEQILLQESCEEVKRLFEETHEKIYDLWTLQQQEHQTLEENLQCLLQQKELVTQQKDLAVKLQHHSRESQMRFEHLQQELEHNTAQEESLLQTELLKQEHYVPGKRASIEPHSQQPGTHGVDFLP</sequence>